<keyword evidence="1" id="KW-0472">Membrane</keyword>
<name>W7X0G4_TETTS</name>
<proteinExistence type="predicted"/>
<organism evidence="2 3">
    <name type="scientific">Tetrahymena thermophila (strain SB210)</name>
    <dbReference type="NCBI Taxonomy" id="312017"/>
    <lineage>
        <taxon>Eukaryota</taxon>
        <taxon>Sar</taxon>
        <taxon>Alveolata</taxon>
        <taxon>Ciliophora</taxon>
        <taxon>Intramacronucleata</taxon>
        <taxon>Oligohymenophorea</taxon>
        <taxon>Hymenostomatida</taxon>
        <taxon>Tetrahymenina</taxon>
        <taxon>Tetrahymenidae</taxon>
        <taxon>Tetrahymena</taxon>
    </lineage>
</organism>
<dbReference type="KEGG" id="tet:TTHERM_000431319"/>
<reference evidence="3" key="1">
    <citation type="journal article" date="2006" name="PLoS Biol.">
        <title>Macronuclear genome sequence of the ciliate Tetrahymena thermophila, a model eukaryote.</title>
        <authorList>
            <person name="Eisen J.A."/>
            <person name="Coyne R.S."/>
            <person name="Wu M."/>
            <person name="Wu D."/>
            <person name="Thiagarajan M."/>
            <person name="Wortman J.R."/>
            <person name="Badger J.H."/>
            <person name="Ren Q."/>
            <person name="Amedeo P."/>
            <person name="Jones K.M."/>
            <person name="Tallon L.J."/>
            <person name="Delcher A.L."/>
            <person name="Salzberg S.L."/>
            <person name="Silva J.C."/>
            <person name="Haas B.J."/>
            <person name="Majoros W.H."/>
            <person name="Farzad M."/>
            <person name="Carlton J.M."/>
            <person name="Smith R.K. Jr."/>
            <person name="Garg J."/>
            <person name="Pearlman R.E."/>
            <person name="Karrer K.M."/>
            <person name="Sun L."/>
            <person name="Manning G."/>
            <person name="Elde N.C."/>
            <person name="Turkewitz A.P."/>
            <person name="Asai D.J."/>
            <person name="Wilkes D.E."/>
            <person name="Wang Y."/>
            <person name="Cai H."/>
            <person name="Collins K."/>
            <person name="Stewart B.A."/>
            <person name="Lee S.R."/>
            <person name="Wilamowska K."/>
            <person name="Weinberg Z."/>
            <person name="Ruzzo W.L."/>
            <person name="Wloga D."/>
            <person name="Gaertig J."/>
            <person name="Frankel J."/>
            <person name="Tsao C.-C."/>
            <person name="Gorovsky M.A."/>
            <person name="Keeling P.J."/>
            <person name="Waller R.F."/>
            <person name="Patron N.J."/>
            <person name="Cherry J.M."/>
            <person name="Stover N.A."/>
            <person name="Krieger C.J."/>
            <person name="del Toro C."/>
            <person name="Ryder H.F."/>
            <person name="Williamson S.C."/>
            <person name="Barbeau R.A."/>
            <person name="Hamilton E.P."/>
            <person name="Orias E."/>
        </authorList>
    </citation>
    <scope>NUCLEOTIDE SEQUENCE [LARGE SCALE GENOMIC DNA]</scope>
    <source>
        <strain evidence="3">SB210</strain>
    </source>
</reference>
<accession>W7X0G4</accession>
<protein>
    <submittedName>
        <fullName evidence="2">Transmembrane protein, putative</fullName>
    </submittedName>
</protein>
<keyword evidence="1" id="KW-1133">Transmembrane helix</keyword>
<evidence type="ECO:0000313" key="2">
    <source>
        <dbReference type="EMBL" id="EWS72615.1"/>
    </source>
</evidence>
<sequence>MNANKKCGRLAKILPFGRVQSTQQKTQKDYKIVLIIQIQKVKDKSHLKKLKQLKLVKKVKEKLSQTLKEIIENKQLLSHIYNSIELNKYNKQINKQINKTIQINKLDYSIQNIYNKINYSYSFTFLFTNSIKLLSFFQTLPISTFLIIQLTLAIYLSHVEICMFATYQFVNQNNIQVNQILKPSNLVSQFVKIFLLIVKRAINKINASSKQGKKQINSKINQRKK</sequence>
<keyword evidence="1 2" id="KW-0812">Transmembrane</keyword>
<gene>
    <name evidence="2" type="ORF">TTHERM_000431319</name>
</gene>
<keyword evidence="3" id="KW-1185">Reference proteome</keyword>
<dbReference type="RefSeq" id="XP_012654898.1">
    <property type="nucleotide sequence ID" value="XM_012799444.1"/>
</dbReference>
<dbReference type="GeneID" id="24438927"/>
<evidence type="ECO:0000313" key="3">
    <source>
        <dbReference type="Proteomes" id="UP000009168"/>
    </source>
</evidence>
<dbReference type="EMBL" id="GG662532">
    <property type="protein sequence ID" value="EWS72615.1"/>
    <property type="molecule type" value="Genomic_DNA"/>
</dbReference>
<evidence type="ECO:0000256" key="1">
    <source>
        <dbReference type="SAM" id="Phobius"/>
    </source>
</evidence>
<dbReference type="InParanoid" id="W7X0G4"/>
<dbReference type="Proteomes" id="UP000009168">
    <property type="component" value="Unassembled WGS sequence"/>
</dbReference>
<feature type="transmembrane region" description="Helical" evidence="1">
    <location>
        <begin position="133"/>
        <end position="156"/>
    </location>
</feature>
<dbReference type="AlphaFoldDB" id="W7X0G4"/>